<dbReference type="EMBL" id="KZ613895">
    <property type="protein sequence ID" value="PMD53036.1"/>
    <property type="molecule type" value="Genomic_DNA"/>
</dbReference>
<dbReference type="InParanoid" id="A0A2J6SQJ2"/>
<protein>
    <recommendedName>
        <fullName evidence="4">DUF4939 domain-containing protein</fullName>
    </recommendedName>
</protein>
<accession>A0A2J6SQJ2</accession>
<keyword evidence="3" id="KW-1185">Reference proteome</keyword>
<keyword evidence="1" id="KW-1133">Transmembrane helix</keyword>
<proteinExistence type="predicted"/>
<sequence length="117" mass="13517">MAPNHIGYFDPEGVATTGKTVVYIDVFAFTHMLLYLAETQQDDIRTAFPLCLRGTALFWYSTELTPLERRLLSSVPVSGICTSLISRFKPPQRFNQKDALQIPKYNRSFKWFSRYKS</sequence>
<organism evidence="2 3">
    <name type="scientific">Hyaloscypha bicolor E</name>
    <dbReference type="NCBI Taxonomy" id="1095630"/>
    <lineage>
        <taxon>Eukaryota</taxon>
        <taxon>Fungi</taxon>
        <taxon>Dikarya</taxon>
        <taxon>Ascomycota</taxon>
        <taxon>Pezizomycotina</taxon>
        <taxon>Leotiomycetes</taxon>
        <taxon>Helotiales</taxon>
        <taxon>Hyaloscyphaceae</taxon>
        <taxon>Hyaloscypha</taxon>
        <taxon>Hyaloscypha bicolor</taxon>
    </lineage>
</organism>
<keyword evidence="1" id="KW-0472">Membrane</keyword>
<dbReference type="AlphaFoldDB" id="A0A2J6SQJ2"/>
<dbReference type="OrthoDB" id="4368880at2759"/>
<evidence type="ECO:0000313" key="2">
    <source>
        <dbReference type="EMBL" id="PMD53036.1"/>
    </source>
</evidence>
<evidence type="ECO:0000313" key="3">
    <source>
        <dbReference type="Proteomes" id="UP000235371"/>
    </source>
</evidence>
<gene>
    <name evidence="2" type="ORF">K444DRAFT_197019</name>
</gene>
<keyword evidence="1" id="KW-0812">Transmembrane</keyword>
<dbReference type="GeneID" id="36579060"/>
<reference evidence="2 3" key="1">
    <citation type="submission" date="2016-04" db="EMBL/GenBank/DDBJ databases">
        <title>A degradative enzymes factory behind the ericoid mycorrhizal symbiosis.</title>
        <authorList>
            <consortium name="DOE Joint Genome Institute"/>
            <person name="Martino E."/>
            <person name="Morin E."/>
            <person name="Grelet G."/>
            <person name="Kuo A."/>
            <person name="Kohler A."/>
            <person name="Daghino S."/>
            <person name="Barry K."/>
            <person name="Choi C."/>
            <person name="Cichocki N."/>
            <person name="Clum A."/>
            <person name="Copeland A."/>
            <person name="Hainaut M."/>
            <person name="Haridas S."/>
            <person name="Labutti K."/>
            <person name="Lindquist E."/>
            <person name="Lipzen A."/>
            <person name="Khouja H.-R."/>
            <person name="Murat C."/>
            <person name="Ohm R."/>
            <person name="Olson A."/>
            <person name="Spatafora J."/>
            <person name="Veneault-Fourrey C."/>
            <person name="Henrissat B."/>
            <person name="Grigoriev I."/>
            <person name="Martin F."/>
            <person name="Perotto S."/>
        </authorList>
    </citation>
    <scope>NUCLEOTIDE SEQUENCE [LARGE SCALE GENOMIC DNA]</scope>
    <source>
        <strain evidence="2 3">E</strain>
    </source>
</reference>
<dbReference type="Proteomes" id="UP000235371">
    <property type="component" value="Unassembled WGS sequence"/>
</dbReference>
<feature type="transmembrane region" description="Helical" evidence="1">
    <location>
        <begin position="20"/>
        <end position="37"/>
    </location>
</feature>
<evidence type="ECO:0008006" key="4">
    <source>
        <dbReference type="Google" id="ProtNLM"/>
    </source>
</evidence>
<dbReference type="RefSeq" id="XP_024729940.1">
    <property type="nucleotide sequence ID" value="XM_024870978.1"/>
</dbReference>
<name>A0A2J6SQJ2_9HELO</name>
<evidence type="ECO:0000256" key="1">
    <source>
        <dbReference type="SAM" id="Phobius"/>
    </source>
</evidence>